<dbReference type="InterPro" id="IPR006129">
    <property type="entry name" value="AdhesinB"/>
</dbReference>
<proteinExistence type="inferred from homology"/>
<dbReference type="AlphaFoldDB" id="A0A0L6JUA4"/>
<dbReference type="GO" id="GO:0007155">
    <property type="term" value="P:cell adhesion"/>
    <property type="evidence" value="ECO:0007669"/>
    <property type="project" value="InterPro"/>
</dbReference>
<evidence type="ECO:0000256" key="1">
    <source>
        <dbReference type="ARBA" id="ARBA00011028"/>
    </source>
</evidence>
<dbReference type="EMBL" id="LGTC01000001">
    <property type="protein sequence ID" value="KNY29299.1"/>
    <property type="molecule type" value="Genomic_DNA"/>
</dbReference>
<keyword evidence="3" id="KW-0732">Signal</keyword>
<dbReference type="PATRIC" id="fig|398512.5.peg.4791"/>
<dbReference type="eggNOG" id="COG0803">
    <property type="taxonomic scope" value="Bacteria"/>
</dbReference>
<dbReference type="PANTHER" id="PTHR42953">
    <property type="entry name" value="HIGH-AFFINITY ZINC UPTAKE SYSTEM PROTEIN ZNUA-RELATED"/>
    <property type="match status" value="1"/>
</dbReference>
<accession>A0A0L6JUA4</accession>
<evidence type="ECO:0000313" key="5">
    <source>
        <dbReference type="EMBL" id="KNY29299.1"/>
    </source>
</evidence>
<protein>
    <submittedName>
        <fullName evidence="5">ABC-type metal ion transporter, periplasmic subunit</fullName>
    </submittedName>
</protein>
<evidence type="ECO:0000256" key="4">
    <source>
        <dbReference type="RuleBase" id="RU003512"/>
    </source>
</evidence>
<dbReference type="GO" id="GO:0030001">
    <property type="term" value="P:metal ion transport"/>
    <property type="evidence" value="ECO:0007669"/>
    <property type="project" value="InterPro"/>
</dbReference>
<sequence precursor="true">MNKYYIRLLIAIVIGIFMFSSCGKSPETASTNNPKQFTIVTSFYPMYVSAINVAKDIPGVRVVNMTEPQTGCLHDYQLSPSDLKTLESADVFVVNGAGMETFIDKAVGQMPSLKVIEASKGIELIKNSSDGEENPHVWVSITDAIKQVKNMSEQLALVNPDNSDKYNKNGEDYIKKLEALRDKMHKELDSIKNRDIVTFHESFPYFAKEFNLNIVSVIEREPGSEPSAGEIADTIEKIKKAKVKALFAEPQYSKKAAESIASQTGAKVYTLDPIVTGSQDGDIDGYIKKMEQNLKSLVEALKI</sequence>
<comment type="caution">
    <text evidence="5">The sequence shown here is derived from an EMBL/GenBank/DDBJ whole genome shotgun (WGS) entry which is preliminary data.</text>
</comment>
<keyword evidence="2 4" id="KW-0813">Transport</keyword>
<evidence type="ECO:0000256" key="3">
    <source>
        <dbReference type="ARBA" id="ARBA00022729"/>
    </source>
</evidence>
<dbReference type="GO" id="GO:0046872">
    <property type="term" value="F:metal ion binding"/>
    <property type="evidence" value="ECO:0007669"/>
    <property type="project" value="InterPro"/>
</dbReference>
<dbReference type="STRING" id="398512.Bccel_4573"/>
<dbReference type="Gene3D" id="3.40.50.1980">
    <property type="entry name" value="Nitrogenase molybdenum iron protein domain"/>
    <property type="match status" value="2"/>
</dbReference>
<dbReference type="RefSeq" id="WP_036935780.1">
    <property type="nucleotide sequence ID" value="NZ_JQKC01000001.1"/>
</dbReference>
<gene>
    <name evidence="5" type="ORF">Bccel_4573</name>
</gene>
<dbReference type="Pfam" id="PF01297">
    <property type="entry name" value="ZnuA"/>
    <property type="match status" value="1"/>
</dbReference>
<dbReference type="PRINTS" id="PR00691">
    <property type="entry name" value="ADHESINB"/>
</dbReference>
<reference evidence="6" key="1">
    <citation type="submission" date="2015-07" db="EMBL/GenBank/DDBJ databases">
        <title>Near-Complete Genome Sequence of the Cellulolytic Bacterium Bacteroides (Pseudobacteroides) cellulosolvens ATCC 35603.</title>
        <authorList>
            <person name="Dassa B."/>
            <person name="Utturkar S.M."/>
            <person name="Klingeman D.M."/>
            <person name="Hurt R.A."/>
            <person name="Keller M."/>
            <person name="Xu J."/>
            <person name="Reddy Y.H.K."/>
            <person name="Borovok I."/>
            <person name="Grinberg I.R."/>
            <person name="Lamed R."/>
            <person name="Zhivin O."/>
            <person name="Bayer E.A."/>
            <person name="Brown S.D."/>
        </authorList>
    </citation>
    <scope>NUCLEOTIDE SEQUENCE [LARGE SCALE GENOMIC DNA]</scope>
    <source>
        <strain evidence="6">DSM 2933</strain>
    </source>
</reference>
<dbReference type="Proteomes" id="UP000036923">
    <property type="component" value="Unassembled WGS sequence"/>
</dbReference>
<dbReference type="InterPro" id="IPR006128">
    <property type="entry name" value="Lipoprotein_PsaA-like"/>
</dbReference>
<name>A0A0L6JUA4_9FIRM</name>
<evidence type="ECO:0000256" key="2">
    <source>
        <dbReference type="ARBA" id="ARBA00022448"/>
    </source>
</evidence>
<dbReference type="OrthoDB" id="9810636at2"/>
<dbReference type="PRINTS" id="PR00690">
    <property type="entry name" value="ADHESNFAMILY"/>
</dbReference>
<dbReference type="InterPro" id="IPR006127">
    <property type="entry name" value="ZnuA-like"/>
</dbReference>
<dbReference type="PANTHER" id="PTHR42953:SF3">
    <property type="entry name" value="HIGH-AFFINITY ZINC UPTAKE SYSTEM PROTEIN ZNUA"/>
    <property type="match status" value="1"/>
</dbReference>
<comment type="similarity">
    <text evidence="1 4">Belongs to the bacterial solute-binding protein 9 family.</text>
</comment>
<evidence type="ECO:0000313" key="6">
    <source>
        <dbReference type="Proteomes" id="UP000036923"/>
    </source>
</evidence>
<dbReference type="InterPro" id="IPR050492">
    <property type="entry name" value="Bact_metal-bind_prot9"/>
</dbReference>
<organism evidence="5 6">
    <name type="scientific">Pseudobacteroides cellulosolvens ATCC 35603 = DSM 2933</name>
    <dbReference type="NCBI Taxonomy" id="398512"/>
    <lineage>
        <taxon>Bacteria</taxon>
        <taxon>Bacillati</taxon>
        <taxon>Bacillota</taxon>
        <taxon>Clostridia</taxon>
        <taxon>Eubacteriales</taxon>
        <taxon>Oscillospiraceae</taxon>
        <taxon>Pseudobacteroides</taxon>
    </lineage>
</organism>
<dbReference type="PROSITE" id="PS51257">
    <property type="entry name" value="PROKAR_LIPOPROTEIN"/>
    <property type="match status" value="1"/>
</dbReference>
<keyword evidence="6" id="KW-1185">Reference proteome</keyword>
<dbReference type="SUPFAM" id="SSF53807">
    <property type="entry name" value="Helical backbone' metal receptor"/>
    <property type="match status" value="1"/>
</dbReference>